<organism evidence="6 7">
    <name type="scientific">Thielaviopsis punctulata</name>
    <dbReference type="NCBI Taxonomy" id="72032"/>
    <lineage>
        <taxon>Eukaryota</taxon>
        <taxon>Fungi</taxon>
        <taxon>Dikarya</taxon>
        <taxon>Ascomycota</taxon>
        <taxon>Pezizomycotina</taxon>
        <taxon>Sordariomycetes</taxon>
        <taxon>Hypocreomycetidae</taxon>
        <taxon>Microascales</taxon>
        <taxon>Ceratocystidaceae</taxon>
        <taxon>Thielaviopsis</taxon>
    </lineage>
</organism>
<dbReference type="GO" id="GO:0005634">
    <property type="term" value="C:nucleus"/>
    <property type="evidence" value="ECO:0007669"/>
    <property type="project" value="TreeGrafter"/>
</dbReference>
<evidence type="ECO:0000256" key="4">
    <source>
        <dbReference type="SAM" id="MobiDB-lite"/>
    </source>
</evidence>
<comment type="caution">
    <text evidence="6">The sequence shown here is derived from an EMBL/GenBank/DDBJ whole genome shotgun (WGS) entry which is preliminary data.</text>
</comment>
<dbReference type="InterPro" id="IPR041707">
    <property type="entry name" value="Pus3-like"/>
</dbReference>
<dbReference type="GO" id="GO:0005737">
    <property type="term" value="C:cytoplasm"/>
    <property type="evidence" value="ECO:0007669"/>
    <property type="project" value="TreeGrafter"/>
</dbReference>
<evidence type="ECO:0000256" key="2">
    <source>
        <dbReference type="ARBA" id="ARBA00022694"/>
    </source>
</evidence>
<feature type="domain" description="Pseudouridine synthase I TruA alpha/beta" evidence="5">
    <location>
        <begin position="272"/>
        <end position="411"/>
    </location>
</feature>
<dbReference type="OrthoDB" id="25767at2759"/>
<protein>
    <recommendedName>
        <fullName evidence="5">Pseudouridine synthase I TruA alpha/beta domain-containing protein</fullName>
    </recommendedName>
</protein>
<evidence type="ECO:0000259" key="5">
    <source>
        <dbReference type="Pfam" id="PF01416"/>
    </source>
</evidence>
<dbReference type="GO" id="GO:1990481">
    <property type="term" value="P:mRNA pseudouridine synthesis"/>
    <property type="evidence" value="ECO:0007669"/>
    <property type="project" value="TreeGrafter"/>
</dbReference>
<dbReference type="Proteomes" id="UP000033483">
    <property type="component" value="Unassembled WGS sequence"/>
</dbReference>
<keyword evidence="2" id="KW-0819">tRNA processing</keyword>
<dbReference type="InterPro" id="IPR020097">
    <property type="entry name" value="PsdUridine_synth_TruA_a/b_dom"/>
</dbReference>
<reference evidence="6 7" key="1">
    <citation type="submission" date="2015-03" db="EMBL/GenBank/DDBJ databases">
        <authorList>
            <person name="Radwan O."/>
            <person name="Al-Naeli F.A."/>
            <person name="Rendon G.A."/>
            <person name="Fields C."/>
        </authorList>
    </citation>
    <scope>NUCLEOTIDE SEQUENCE [LARGE SCALE GENOMIC DNA]</scope>
    <source>
        <strain evidence="6">CR-DP1</strain>
    </source>
</reference>
<dbReference type="AlphaFoldDB" id="A0A0F4ZK85"/>
<feature type="region of interest" description="Disordered" evidence="4">
    <location>
        <begin position="165"/>
        <end position="191"/>
    </location>
</feature>
<keyword evidence="7" id="KW-1185">Reference proteome</keyword>
<dbReference type="Pfam" id="PF01416">
    <property type="entry name" value="PseudoU_synth_1"/>
    <property type="match status" value="1"/>
</dbReference>
<dbReference type="InterPro" id="IPR020103">
    <property type="entry name" value="PsdUridine_synth_cat_dom_sf"/>
</dbReference>
<feature type="region of interest" description="Disordered" evidence="4">
    <location>
        <begin position="39"/>
        <end position="69"/>
    </location>
</feature>
<evidence type="ECO:0000313" key="7">
    <source>
        <dbReference type="Proteomes" id="UP000033483"/>
    </source>
</evidence>
<dbReference type="PANTHER" id="PTHR11142:SF5">
    <property type="entry name" value="TRNA PSEUDOURIDINE(38_39) SYNTHASE"/>
    <property type="match status" value="1"/>
</dbReference>
<proteinExistence type="inferred from homology"/>
<evidence type="ECO:0000256" key="1">
    <source>
        <dbReference type="ARBA" id="ARBA00009375"/>
    </source>
</evidence>
<gene>
    <name evidence="6" type="ORF">TD95_002212</name>
</gene>
<keyword evidence="3" id="KW-0413">Isomerase</keyword>
<dbReference type="GO" id="GO:0009982">
    <property type="term" value="F:pseudouridine synthase activity"/>
    <property type="evidence" value="ECO:0007669"/>
    <property type="project" value="InterPro"/>
</dbReference>
<sequence>MDAKATAASDSPYAKWTRESLLAHIKSLEAELHKNQIPLPALPSLAQPGGPPKAKKDKDADGEKPPKKAKIVKDIDPSKYSSRYIALKLAYQGKRYGGFEYQESQELSTIEDELWKALTRTRLIYPKDVNVVDFSCCEYSKCGRTDRGVSAFGQVITLRVRSNRPLPKAEAESDSMQVDDSGEPTAPKPKKEWDPIRDEIRYCSVLNRVLPPDIRILAWYPDPPTDFVARFSCRERQYRYFFTQPAYAPIPGPLQHNQSSNGWLDIERMRTAAKMFEGLHDFRNFSKADPSKLRTNFERRMFEVDVVEVPEGSAEMAYLQSSVLRPTVGPVAQTQLDANPHGTKMYYFSVKGSAFLWHQIRCMVYVLFLVGQGLEEPSVIRDLLDVKKNPARPAYPMADDVPLVLWDCIFPAENDPERRDAVPWIWADADEPNALAFSRNGNLEALWSEWRAKKMDELLAAQLLQMVANQGQTPRILQDADQAREILGDKALPPRIFDGGNTGFFGPKTYIPLAKLKKGVPVEEANDAYARKNGFADAKEMRLKKGYRESAE</sequence>
<evidence type="ECO:0000256" key="3">
    <source>
        <dbReference type="ARBA" id="ARBA00023235"/>
    </source>
</evidence>
<dbReference type="PANTHER" id="PTHR11142">
    <property type="entry name" value="PSEUDOURIDYLATE SYNTHASE"/>
    <property type="match status" value="1"/>
</dbReference>
<comment type="similarity">
    <text evidence="1">Belongs to the tRNA pseudouridine synthase TruA family.</text>
</comment>
<dbReference type="InterPro" id="IPR020095">
    <property type="entry name" value="PsdUridine_synth_TruA_C"/>
</dbReference>
<dbReference type="CDD" id="cd02569">
    <property type="entry name" value="PseudoU_synth_ScPus3"/>
    <property type="match status" value="1"/>
</dbReference>
<dbReference type="GO" id="GO:0031119">
    <property type="term" value="P:tRNA pseudouridine synthesis"/>
    <property type="evidence" value="ECO:0007669"/>
    <property type="project" value="TreeGrafter"/>
</dbReference>
<dbReference type="SUPFAM" id="SSF55120">
    <property type="entry name" value="Pseudouridine synthase"/>
    <property type="match status" value="1"/>
</dbReference>
<dbReference type="NCBIfam" id="TIGR00071">
    <property type="entry name" value="hisT_truA"/>
    <property type="match status" value="1"/>
</dbReference>
<dbReference type="InterPro" id="IPR001406">
    <property type="entry name" value="PsdUridine_synth_TruA"/>
</dbReference>
<dbReference type="Gene3D" id="3.30.70.660">
    <property type="entry name" value="Pseudouridine synthase I, catalytic domain, C-terminal subdomain"/>
    <property type="match status" value="1"/>
</dbReference>
<accession>A0A0F4ZK85</accession>
<dbReference type="InterPro" id="IPR020094">
    <property type="entry name" value="TruA/RsuA/RluB/E/F_N"/>
</dbReference>
<dbReference type="GO" id="GO:0003723">
    <property type="term" value="F:RNA binding"/>
    <property type="evidence" value="ECO:0007669"/>
    <property type="project" value="InterPro"/>
</dbReference>
<dbReference type="HAMAP" id="MF_00171">
    <property type="entry name" value="TruA"/>
    <property type="match status" value="1"/>
</dbReference>
<name>A0A0F4ZK85_9PEZI</name>
<evidence type="ECO:0000313" key="6">
    <source>
        <dbReference type="EMBL" id="KKA30258.1"/>
    </source>
</evidence>
<dbReference type="EMBL" id="LAEV01000447">
    <property type="protein sequence ID" value="KKA30258.1"/>
    <property type="molecule type" value="Genomic_DNA"/>
</dbReference>
<feature type="compositionally biased region" description="Basic and acidic residues" evidence="4">
    <location>
        <begin position="54"/>
        <end position="69"/>
    </location>
</feature>
<dbReference type="Gene3D" id="3.30.70.580">
    <property type="entry name" value="Pseudouridine synthase I, catalytic domain, N-terminal subdomain"/>
    <property type="match status" value="1"/>
</dbReference>